<comment type="caution">
    <text evidence="1">The sequence shown here is derived from an EMBL/GenBank/DDBJ whole genome shotgun (WGS) entry which is preliminary data.</text>
</comment>
<evidence type="ECO:0000313" key="1">
    <source>
        <dbReference type="EMBL" id="RXN06545.1"/>
    </source>
</evidence>
<proteinExistence type="predicted"/>
<reference evidence="1 2" key="1">
    <citation type="submission" date="2018-03" db="EMBL/GenBank/DDBJ databases">
        <title>Draft genome sequence of Rohu Carp (Labeo rohita).</title>
        <authorList>
            <person name="Das P."/>
            <person name="Kushwaha B."/>
            <person name="Joshi C.G."/>
            <person name="Kumar D."/>
            <person name="Nagpure N.S."/>
            <person name="Sahoo L."/>
            <person name="Das S.P."/>
            <person name="Bit A."/>
            <person name="Patnaik S."/>
            <person name="Meher P.K."/>
            <person name="Jayasankar P."/>
            <person name="Koringa P.G."/>
            <person name="Patel N.V."/>
            <person name="Hinsu A.T."/>
            <person name="Kumar R."/>
            <person name="Pandey M."/>
            <person name="Agarwal S."/>
            <person name="Srivastava S."/>
            <person name="Singh M."/>
            <person name="Iquebal M.A."/>
            <person name="Jaiswal S."/>
            <person name="Angadi U.B."/>
            <person name="Kumar N."/>
            <person name="Raza M."/>
            <person name="Shah T.M."/>
            <person name="Rai A."/>
            <person name="Jena J.K."/>
        </authorList>
    </citation>
    <scope>NUCLEOTIDE SEQUENCE [LARGE SCALE GENOMIC DNA]</scope>
    <source>
        <strain evidence="1">DASCIFA01</strain>
        <tissue evidence="1">Testis</tissue>
    </source>
</reference>
<keyword evidence="2" id="KW-1185">Reference proteome</keyword>
<dbReference type="Proteomes" id="UP000290572">
    <property type="component" value="Unassembled WGS sequence"/>
</dbReference>
<organism evidence="1 2">
    <name type="scientific">Labeo rohita</name>
    <name type="common">Indian major carp</name>
    <name type="synonym">Cyprinus rohita</name>
    <dbReference type="NCBI Taxonomy" id="84645"/>
    <lineage>
        <taxon>Eukaryota</taxon>
        <taxon>Metazoa</taxon>
        <taxon>Chordata</taxon>
        <taxon>Craniata</taxon>
        <taxon>Vertebrata</taxon>
        <taxon>Euteleostomi</taxon>
        <taxon>Actinopterygii</taxon>
        <taxon>Neopterygii</taxon>
        <taxon>Teleostei</taxon>
        <taxon>Ostariophysi</taxon>
        <taxon>Cypriniformes</taxon>
        <taxon>Cyprinidae</taxon>
        <taxon>Labeoninae</taxon>
        <taxon>Labeonini</taxon>
        <taxon>Labeo</taxon>
    </lineage>
</organism>
<accession>A0A498LMF1</accession>
<name>A0A498LMF1_LABRO</name>
<dbReference type="AlphaFoldDB" id="A0A498LMF1"/>
<evidence type="ECO:0000313" key="2">
    <source>
        <dbReference type="Proteomes" id="UP000290572"/>
    </source>
</evidence>
<sequence>MSAQQRRERHAAKRYISHQKCLEGLLCDGDASFMLALDVIYMNRIALANLESDPIYDALYFCKRLADFLTPYLISLSGAPPFLMGGPTSQLYLCRARAQSGEIPPEGSIDVVRLSRRVSSAVPVPECQCDADPTRVASPLK</sequence>
<gene>
    <name evidence="1" type="ORF">ROHU_032779</name>
</gene>
<dbReference type="EMBL" id="QBIY01013364">
    <property type="protein sequence ID" value="RXN06545.1"/>
    <property type="molecule type" value="Genomic_DNA"/>
</dbReference>
<protein>
    <submittedName>
        <fullName evidence="1">Uncharacterized protein</fullName>
    </submittedName>
</protein>